<dbReference type="STRING" id="229919.GCA_001050195_03376"/>
<accession>A0A3D1JGV9</accession>
<evidence type="ECO:0000313" key="2">
    <source>
        <dbReference type="EMBL" id="HCE17809.1"/>
    </source>
</evidence>
<gene>
    <name evidence="2" type="ORF">DEQ80_08115</name>
</gene>
<name>A0A3D1JGV9_9CHLR</name>
<reference evidence="2 3" key="1">
    <citation type="journal article" date="2018" name="Nat. Biotechnol.">
        <title>A standardized bacterial taxonomy based on genome phylogeny substantially revises the tree of life.</title>
        <authorList>
            <person name="Parks D.H."/>
            <person name="Chuvochina M."/>
            <person name="Waite D.W."/>
            <person name="Rinke C."/>
            <person name="Skarshewski A."/>
            <person name="Chaumeil P.A."/>
            <person name="Hugenholtz P."/>
        </authorList>
    </citation>
    <scope>NUCLEOTIDE SEQUENCE [LARGE SCALE GENOMIC DNA]</scope>
    <source>
        <strain evidence="2">UBA8781</strain>
    </source>
</reference>
<evidence type="ECO:0000313" key="3">
    <source>
        <dbReference type="Proteomes" id="UP000264141"/>
    </source>
</evidence>
<dbReference type="Proteomes" id="UP000264141">
    <property type="component" value="Unassembled WGS sequence"/>
</dbReference>
<sequence length="113" mass="12500">MTSVKKRGNRRMAREVEQDLLVENLNEEIATLRGLMREMAEAFDAGMDVPERLRILAVLSQASARLAQVLKIQSQLGGGTALVEEIRQVAEEVRRELEGRGTPGHSTEEDSGV</sequence>
<organism evidence="2 3">
    <name type="scientific">Anaerolinea thermolimosa</name>
    <dbReference type="NCBI Taxonomy" id="229919"/>
    <lineage>
        <taxon>Bacteria</taxon>
        <taxon>Bacillati</taxon>
        <taxon>Chloroflexota</taxon>
        <taxon>Anaerolineae</taxon>
        <taxon>Anaerolineales</taxon>
        <taxon>Anaerolineaceae</taxon>
        <taxon>Anaerolinea</taxon>
    </lineage>
</organism>
<comment type="caution">
    <text evidence="2">The sequence shown here is derived from an EMBL/GenBank/DDBJ whole genome shotgun (WGS) entry which is preliminary data.</text>
</comment>
<dbReference type="EMBL" id="DPBP01000031">
    <property type="protein sequence ID" value="HCE17809.1"/>
    <property type="molecule type" value="Genomic_DNA"/>
</dbReference>
<evidence type="ECO:0000256" key="1">
    <source>
        <dbReference type="SAM" id="MobiDB-lite"/>
    </source>
</evidence>
<protein>
    <submittedName>
        <fullName evidence="2">Uncharacterized protein</fullName>
    </submittedName>
</protein>
<proteinExistence type="predicted"/>
<feature type="region of interest" description="Disordered" evidence="1">
    <location>
        <begin position="94"/>
        <end position="113"/>
    </location>
</feature>
<dbReference type="AlphaFoldDB" id="A0A3D1JGV9"/>